<keyword evidence="2" id="KW-1185">Reference proteome</keyword>
<name>A0A225WM53_9STRA</name>
<accession>A0A225WM53</accession>
<proteinExistence type="predicted"/>
<sequence>MPRAAVSRDDEEGDSMSPMCDGFVRNGGESIMQMTNFAEGEFNRLWQLVDDFVVLRWNVGRSKKCKFGDKDALFMALFSLKHCGNGMWWLVFFAINPPTIQKTVLKYVTMLSPFLYEYFVEDGHPQWGMREIVVAGKTFSDFPCARYATDVTFQQANIPYGLCEDRSIYYSGKHKLRDYKVEVSFLPTAKATNSAQHYPGHVSDVEVFRKNQAFHSQNLQQSEEDKRL</sequence>
<organism evidence="1 2">
    <name type="scientific">Phytophthora megakarya</name>
    <dbReference type="NCBI Taxonomy" id="4795"/>
    <lineage>
        <taxon>Eukaryota</taxon>
        <taxon>Sar</taxon>
        <taxon>Stramenopiles</taxon>
        <taxon>Oomycota</taxon>
        <taxon>Peronosporomycetes</taxon>
        <taxon>Peronosporales</taxon>
        <taxon>Peronosporaceae</taxon>
        <taxon>Phytophthora</taxon>
    </lineage>
</organism>
<evidence type="ECO:0000313" key="1">
    <source>
        <dbReference type="EMBL" id="OWZ18544.1"/>
    </source>
</evidence>
<evidence type="ECO:0000313" key="2">
    <source>
        <dbReference type="Proteomes" id="UP000198211"/>
    </source>
</evidence>
<comment type="caution">
    <text evidence="1">The sequence shown here is derived from an EMBL/GenBank/DDBJ whole genome shotgun (WGS) entry which is preliminary data.</text>
</comment>
<dbReference type="STRING" id="4795.A0A225WM53"/>
<evidence type="ECO:0008006" key="3">
    <source>
        <dbReference type="Google" id="ProtNLM"/>
    </source>
</evidence>
<protein>
    <recommendedName>
        <fullName evidence="3">DDE Tnp4 domain-containing protein</fullName>
    </recommendedName>
</protein>
<dbReference type="EMBL" id="NBNE01000572">
    <property type="protein sequence ID" value="OWZ18544.1"/>
    <property type="molecule type" value="Genomic_DNA"/>
</dbReference>
<dbReference type="AlphaFoldDB" id="A0A225WM53"/>
<gene>
    <name evidence="1" type="ORF">PHMEG_0007338</name>
</gene>
<dbReference type="OrthoDB" id="72116at2759"/>
<reference evidence="2" key="1">
    <citation type="submission" date="2017-03" db="EMBL/GenBank/DDBJ databases">
        <title>Phytopthora megakarya and P. palmivora, two closely related causual agents of cacao black pod achieved similar genome size and gene model numbers by different mechanisms.</title>
        <authorList>
            <person name="Ali S."/>
            <person name="Shao J."/>
            <person name="Larry D.J."/>
            <person name="Kronmiller B."/>
            <person name="Shen D."/>
            <person name="Strem M.D."/>
            <person name="Melnick R.L."/>
            <person name="Guiltinan M.J."/>
            <person name="Tyler B.M."/>
            <person name="Meinhardt L.W."/>
            <person name="Bailey B.A."/>
        </authorList>
    </citation>
    <scope>NUCLEOTIDE SEQUENCE [LARGE SCALE GENOMIC DNA]</scope>
    <source>
        <strain evidence="2">zdho120</strain>
    </source>
</reference>
<dbReference type="Proteomes" id="UP000198211">
    <property type="component" value="Unassembled WGS sequence"/>
</dbReference>